<sequence length="236" mass="25665">MARFLLIHGSCHGAWCWRDVIPLLHARGHDVSAIDLPSHGADTTPYQDVTLEDYADAILAAMDHDTLLVGHSMAGYAITAAAEKAPDKIARLVYLCAYVPQSGKSLVDMRMSAPRQPLLHAIEKTADGRGFTIKPDAATGVFYQDCPQDSAIFAKENLCAEAIAPQTTPLTLTPRSQDLPRSYIHCADDQTIPPEYQLTMTGDWPRADVHHMTCGHSPFFAAPDTLAALLDQISEG</sequence>
<evidence type="ECO:0000259" key="1">
    <source>
        <dbReference type="Pfam" id="PF12697"/>
    </source>
</evidence>
<keyword evidence="3" id="KW-1185">Reference proteome</keyword>
<dbReference type="GO" id="GO:0080032">
    <property type="term" value="F:methyl jasmonate esterase activity"/>
    <property type="evidence" value="ECO:0007669"/>
    <property type="project" value="TreeGrafter"/>
</dbReference>
<name>A0A2V4MIU5_9RHOB</name>
<dbReference type="InterPro" id="IPR045889">
    <property type="entry name" value="MES/HNL"/>
</dbReference>
<evidence type="ECO:0000313" key="3">
    <source>
        <dbReference type="Proteomes" id="UP000248012"/>
    </source>
</evidence>
<accession>A0A2V4MIU5</accession>
<evidence type="ECO:0000313" key="2">
    <source>
        <dbReference type="EMBL" id="PYC46505.1"/>
    </source>
</evidence>
<dbReference type="PANTHER" id="PTHR10992">
    <property type="entry name" value="METHYLESTERASE FAMILY MEMBER"/>
    <property type="match status" value="1"/>
</dbReference>
<dbReference type="AlphaFoldDB" id="A0A2V4MIU5"/>
<dbReference type="Pfam" id="PF12697">
    <property type="entry name" value="Abhydrolase_6"/>
    <property type="match status" value="1"/>
</dbReference>
<gene>
    <name evidence="2" type="ORF">DI396_15340</name>
</gene>
<dbReference type="Proteomes" id="UP000248012">
    <property type="component" value="Unassembled WGS sequence"/>
</dbReference>
<reference evidence="2 3" key="1">
    <citation type="submission" date="2018-05" db="EMBL/GenBank/DDBJ databases">
        <title>Oceanovita maritima gen. nov., sp. nov., a marine bacterium in the family Rhodobacteraceae isolated from surface seawater of Lundu port Xiamen, China.</title>
        <authorList>
            <person name="Hetharua B.H."/>
            <person name="Min D."/>
            <person name="Liao H."/>
            <person name="Tian Y."/>
        </authorList>
    </citation>
    <scope>NUCLEOTIDE SEQUENCE [LARGE SCALE GENOMIC DNA]</scope>
    <source>
        <strain evidence="2 3">FSX-11</strain>
    </source>
</reference>
<dbReference type="Gene3D" id="3.40.50.1820">
    <property type="entry name" value="alpha/beta hydrolase"/>
    <property type="match status" value="1"/>
</dbReference>
<dbReference type="EMBL" id="QFVT01000013">
    <property type="protein sequence ID" value="PYC46505.1"/>
    <property type="molecule type" value="Genomic_DNA"/>
</dbReference>
<dbReference type="SUPFAM" id="SSF53474">
    <property type="entry name" value="alpha/beta-Hydrolases"/>
    <property type="match status" value="1"/>
</dbReference>
<dbReference type="OrthoDB" id="9814966at2"/>
<dbReference type="RefSeq" id="WP_110797187.1">
    <property type="nucleotide sequence ID" value="NZ_KZ826492.1"/>
</dbReference>
<proteinExistence type="predicted"/>
<feature type="domain" description="AB hydrolase-1" evidence="1">
    <location>
        <begin position="4"/>
        <end position="228"/>
    </location>
</feature>
<comment type="caution">
    <text evidence="2">The sequence shown here is derived from an EMBL/GenBank/DDBJ whole genome shotgun (WGS) entry which is preliminary data.</text>
</comment>
<organism evidence="2 3">
    <name type="scientific">Litorivita pollutaquae</name>
    <dbReference type="NCBI Taxonomy" id="2200892"/>
    <lineage>
        <taxon>Bacteria</taxon>
        <taxon>Pseudomonadati</taxon>
        <taxon>Pseudomonadota</taxon>
        <taxon>Alphaproteobacteria</taxon>
        <taxon>Rhodobacterales</taxon>
        <taxon>Paracoccaceae</taxon>
        <taxon>Litorivita</taxon>
    </lineage>
</organism>
<dbReference type="GO" id="GO:0080030">
    <property type="term" value="F:methyl indole-3-acetate esterase activity"/>
    <property type="evidence" value="ECO:0007669"/>
    <property type="project" value="TreeGrafter"/>
</dbReference>
<dbReference type="PANTHER" id="PTHR10992:SF1086">
    <property type="entry name" value="AB HYDROLASE-1 DOMAIN-CONTAINING PROTEIN"/>
    <property type="match status" value="1"/>
</dbReference>
<dbReference type="InterPro" id="IPR029058">
    <property type="entry name" value="AB_hydrolase_fold"/>
</dbReference>
<dbReference type="InterPro" id="IPR000073">
    <property type="entry name" value="AB_hydrolase_1"/>
</dbReference>
<protein>
    <submittedName>
        <fullName evidence="2">Esterase</fullName>
    </submittedName>
</protein>